<dbReference type="AlphaFoldDB" id="A0A1B1KH26"/>
<dbReference type="Proteomes" id="UP000186108">
    <property type="component" value="Plasmid pR1CP1"/>
</dbReference>
<sequence length="75" mass="8572">MYSHEVTVRGLSIAEFAARVDRSVNTIKSYRAKGMLPPADVRIGTMDGWFPETIDNWAANRPGRGNKYYNRLPER</sequence>
<geneLocation type="plasmid" evidence="2">
    <name>pr1cp1</name>
</geneLocation>
<organism evidence="1 2">
    <name type="scientific">Rhodococcus opacus</name>
    <name type="common">Nocardia opaca</name>
    <dbReference type="NCBI Taxonomy" id="37919"/>
    <lineage>
        <taxon>Bacteria</taxon>
        <taxon>Bacillati</taxon>
        <taxon>Actinomycetota</taxon>
        <taxon>Actinomycetes</taxon>
        <taxon>Mycobacteriales</taxon>
        <taxon>Nocardiaceae</taxon>
        <taxon>Rhodococcus</taxon>
    </lineage>
</organism>
<evidence type="ECO:0000313" key="2">
    <source>
        <dbReference type="Proteomes" id="UP000186108"/>
    </source>
</evidence>
<proteinExistence type="predicted"/>
<dbReference type="EMBL" id="CP009112">
    <property type="protein sequence ID" value="ANS31922.1"/>
    <property type="molecule type" value="Genomic_DNA"/>
</dbReference>
<gene>
    <name evidence="1" type="ORF">R1CP_36580</name>
</gene>
<accession>A0A1B1KH26</accession>
<keyword evidence="1" id="KW-0614">Plasmid</keyword>
<reference evidence="1 2" key="1">
    <citation type="submission" date="2014-07" db="EMBL/GenBank/DDBJ databases">
        <authorList>
            <person name="Zhang J.E."/>
            <person name="Yang H."/>
            <person name="Guo J."/>
            <person name="Deng Z."/>
            <person name="Luo H."/>
            <person name="Luo M."/>
            <person name="Zhao B."/>
        </authorList>
    </citation>
    <scope>NUCLEOTIDE SEQUENCE [LARGE SCALE GENOMIC DNA]</scope>
    <source>
        <strain evidence="1 2">1CP</strain>
        <plasmid evidence="2">Plasmid pr1cp1</plasmid>
    </source>
</reference>
<protein>
    <submittedName>
        <fullName evidence="1">Uncharacterized protein</fullName>
    </submittedName>
</protein>
<evidence type="ECO:0000313" key="1">
    <source>
        <dbReference type="EMBL" id="ANS31922.1"/>
    </source>
</evidence>
<name>A0A1B1KH26_RHOOP</name>